<gene>
    <name evidence="5" type="ORF">D9757_010145</name>
</gene>
<protein>
    <recommendedName>
        <fullName evidence="4">O-methyltransferase C-terminal domain-containing protein</fullName>
    </recommendedName>
</protein>
<accession>A0A8H5GT17</accession>
<dbReference type="SUPFAM" id="SSF53335">
    <property type="entry name" value="S-adenosyl-L-methionine-dependent methyltransferases"/>
    <property type="match status" value="1"/>
</dbReference>
<name>A0A8H5GT17_9AGAR</name>
<evidence type="ECO:0000256" key="1">
    <source>
        <dbReference type="ARBA" id="ARBA00022603"/>
    </source>
</evidence>
<dbReference type="InterPro" id="IPR001077">
    <property type="entry name" value="COMT_C"/>
</dbReference>
<dbReference type="Gene3D" id="3.40.50.150">
    <property type="entry name" value="Vaccinia Virus protein VP39"/>
    <property type="match status" value="1"/>
</dbReference>
<dbReference type="PANTHER" id="PTHR43712:SF2">
    <property type="entry name" value="O-METHYLTRANSFERASE CICE"/>
    <property type="match status" value="1"/>
</dbReference>
<sequence>MAKIFPARFLSLGGFNEFELLAFLAECSLGENLFRSVLPIQYSKPLFFLFGSYSDCSNWEVTSNVPLHPASATLVDDAEFRAHLDLVMHEGRMAIPFFPELVSRRFTASESLPAPPSAFSIYSDGQPFYEWLHSPSQTDRNLNFNIAMRGMANTEGIAFLPMDYPFHSLPTEKPIVDVGGGIGTLPMLLLPTLPRHSFLVQDLEPVVKQAHAAPNDSIKQWMAEGKIKFSVQDCFSPQPPEVDGAVFILKNMIHNYSEPKALEILHNLRRKNPFKLLLIDRLVIPQIQSVDSSARLSGSSQRAATMYDLVMASLHGGKNRTLEEWENLLQRADFRLEKIYPLRASTGQAVMEAICA</sequence>
<proteinExistence type="predicted"/>
<evidence type="ECO:0000256" key="2">
    <source>
        <dbReference type="ARBA" id="ARBA00022679"/>
    </source>
</evidence>
<evidence type="ECO:0000256" key="3">
    <source>
        <dbReference type="ARBA" id="ARBA00022691"/>
    </source>
</evidence>
<keyword evidence="6" id="KW-1185">Reference proteome</keyword>
<dbReference type="AlphaFoldDB" id="A0A8H5GT17"/>
<evidence type="ECO:0000259" key="4">
    <source>
        <dbReference type="Pfam" id="PF00891"/>
    </source>
</evidence>
<keyword evidence="2" id="KW-0808">Transferase</keyword>
<keyword evidence="1" id="KW-0489">Methyltransferase</keyword>
<dbReference type="EMBL" id="JAACJN010000120">
    <property type="protein sequence ID" value="KAF5370528.1"/>
    <property type="molecule type" value="Genomic_DNA"/>
</dbReference>
<dbReference type="PANTHER" id="PTHR43712">
    <property type="entry name" value="PUTATIVE (AFU_ORTHOLOGUE AFUA_4G14580)-RELATED"/>
    <property type="match status" value="1"/>
</dbReference>
<comment type="caution">
    <text evidence="5">The sequence shown here is derived from an EMBL/GenBank/DDBJ whole genome shotgun (WGS) entry which is preliminary data.</text>
</comment>
<dbReference type="Proteomes" id="UP000518752">
    <property type="component" value="Unassembled WGS sequence"/>
</dbReference>
<dbReference type="GO" id="GO:0008171">
    <property type="term" value="F:O-methyltransferase activity"/>
    <property type="evidence" value="ECO:0007669"/>
    <property type="project" value="InterPro"/>
</dbReference>
<dbReference type="PROSITE" id="PS51683">
    <property type="entry name" value="SAM_OMT_II"/>
    <property type="match status" value="1"/>
</dbReference>
<dbReference type="InterPro" id="IPR029063">
    <property type="entry name" value="SAM-dependent_MTases_sf"/>
</dbReference>
<dbReference type="Pfam" id="PF00891">
    <property type="entry name" value="Methyltransf_2"/>
    <property type="match status" value="1"/>
</dbReference>
<dbReference type="InterPro" id="IPR016461">
    <property type="entry name" value="COMT-like"/>
</dbReference>
<evidence type="ECO:0000313" key="5">
    <source>
        <dbReference type="EMBL" id="KAF5370528.1"/>
    </source>
</evidence>
<dbReference type="GO" id="GO:0032259">
    <property type="term" value="P:methylation"/>
    <property type="evidence" value="ECO:0007669"/>
    <property type="project" value="UniProtKB-KW"/>
</dbReference>
<reference evidence="5 6" key="1">
    <citation type="journal article" date="2020" name="ISME J.">
        <title>Uncovering the hidden diversity of litter-decomposition mechanisms in mushroom-forming fungi.</title>
        <authorList>
            <person name="Floudas D."/>
            <person name="Bentzer J."/>
            <person name="Ahren D."/>
            <person name="Johansson T."/>
            <person name="Persson P."/>
            <person name="Tunlid A."/>
        </authorList>
    </citation>
    <scope>NUCLEOTIDE SEQUENCE [LARGE SCALE GENOMIC DNA]</scope>
    <source>
        <strain evidence="5 6">CBS 406.79</strain>
    </source>
</reference>
<evidence type="ECO:0000313" key="6">
    <source>
        <dbReference type="Proteomes" id="UP000518752"/>
    </source>
</evidence>
<keyword evidence="3" id="KW-0949">S-adenosyl-L-methionine</keyword>
<organism evidence="5 6">
    <name type="scientific">Collybiopsis confluens</name>
    <dbReference type="NCBI Taxonomy" id="2823264"/>
    <lineage>
        <taxon>Eukaryota</taxon>
        <taxon>Fungi</taxon>
        <taxon>Dikarya</taxon>
        <taxon>Basidiomycota</taxon>
        <taxon>Agaricomycotina</taxon>
        <taxon>Agaricomycetes</taxon>
        <taxon>Agaricomycetidae</taxon>
        <taxon>Agaricales</taxon>
        <taxon>Marasmiineae</taxon>
        <taxon>Omphalotaceae</taxon>
        <taxon>Collybiopsis</taxon>
    </lineage>
</organism>
<dbReference type="OrthoDB" id="1606438at2759"/>
<feature type="domain" description="O-methyltransferase C-terminal" evidence="4">
    <location>
        <begin position="148"/>
        <end position="335"/>
    </location>
</feature>